<dbReference type="PROSITE" id="PS00012">
    <property type="entry name" value="PHOSPHOPANTETHEINE"/>
    <property type="match status" value="1"/>
</dbReference>
<dbReference type="SUPFAM" id="SSF51735">
    <property type="entry name" value="NAD(P)-binding Rossmann-fold domains"/>
    <property type="match status" value="2"/>
</dbReference>
<dbReference type="InterPro" id="IPR036736">
    <property type="entry name" value="ACP-like_sf"/>
</dbReference>
<dbReference type="InterPro" id="IPR020841">
    <property type="entry name" value="PKS_Beta-ketoAc_synthase_dom"/>
</dbReference>
<keyword evidence="2" id="KW-0597">Phosphoprotein</keyword>
<dbReference type="InterPro" id="IPR006162">
    <property type="entry name" value="Ppantetheine_attach_site"/>
</dbReference>
<dbReference type="Pfam" id="PF21089">
    <property type="entry name" value="PKS_DH_N"/>
    <property type="match status" value="1"/>
</dbReference>
<feature type="domain" description="Carrier" evidence="7">
    <location>
        <begin position="2292"/>
        <end position="2366"/>
    </location>
</feature>
<dbReference type="Gene3D" id="3.40.366.10">
    <property type="entry name" value="Malonyl-Coenzyme A Acyl Carrier Protein, domain 2"/>
    <property type="match status" value="1"/>
</dbReference>
<dbReference type="InterPro" id="IPR014030">
    <property type="entry name" value="Ketoacyl_synth_N"/>
</dbReference>
<keyword evidence="4" id="KW-0560">Oxidoreductase</keyword>
<evidence type="ECO:0000259" key="7">
    <source>
        <dbReference type="PROSITE" id="PS50075"/>
    </source>
</evidence>
<protein>
    <submittedName>
        <fullName evidence="10">Uncharacterized protein</fullName>
    </submittedName>
</protein>
<name>A0A0F7ZL29_9HYPO</name>
<dbReference type="InterPro" id="IPR001227">
    <property type="entry name" value="Ac_transferase_dom_sf"/>
</dbReference>
<keyword evidence="11" id="KW-1185">Reference proteome</keyword>
<feature type="domain" description="Ketosynthase family 3 (KS3)" evidence="8">
    <location>
        <begin position="2"/>
        <end position="427"/>
    </location>
</feature>
<dbReference type="GO" id="GO:0006633">
    <property type="term" value="P:fatty acid biosynthetic process"/>
    <property type="evidence" value="ECO:0007669"/>
    <property type="project" value="TreeGrafter"/>
</dbReference>
<dbReference type="CDD" id="cd05274">
    <property type="entry name" value="KR_FAS_SDR_x"/>
    <property type="match status" value="1"/>
</dbReference>
<dbReference type="InterPro" id="IPR020806">
    <property type="entry name" value="PKS_PP-bd"/>
</dbReference>
<dbReference type="PROSITE" id="PS52019">
    <property type="entry name" value="PKS_MFAS_DH"/>
    <property type="match status" value="1"/>
</dbReference>
<dbReference type="Gene3D" id="3.10.129.110">
    <property type="entry name" value="Polyketide synthase dehydratase"/>
    <property type="match status" value="1"/>
</dbReference>
<dbReference type="InterPro" id="IPR016035">
    <property type="entry name" value="Acyl_Trfase/lysoPLipase"/>
</dbReference>
<evidence type="ECO:0000256" key="3">
    <source>
        <dbReference type="ARBA" id="ARBA00022679"/>
    </source>
</evidence>
<dbReference type="SUPFAM" id="SSF55048">
    <property type="entry name" value="Probable ACP-binding domain of malonyl-CoA ACP transacylase"/>
    <property type="match status" value="1"/>
</dbReference>
<dbReference type="SMART" id="SM00827">
    <property type="entry name" value="PKS_AT"/>
    <property type="match status" value="1"/>
</dbReference>
<dbReference type="InterPro" id="IPR014043">
    <property type="entry name" value="Acyl_transferase_dom"/>
</dbReference>
<dbReference type="SUPFAM" id="SSF52151">
    <property type="entry name" value="FabD/lysophospholipase-like"/>
    <property type="match status" value="1"/>
</dbReference>
<feature type="active site" description="Proton donor; for dehydratase activity" evidence="6">
    <location>
        <position position="1159"/>
    </location>
</feature>
<evidence type="ECO:0000259" key="8">
    <source>
        <dbReference type="PROSITE" id="PS52004"/>
    </source>
</evidence>
<dbReference type="Gene3D" id="3.90.180.10">
    <property type="entry name" value="Medium-chain alcohol dehydrogenases, catalytic domain"/>
    <property type="match status" value="1"/>
</dbReference>
<dbReference type="SUPFAM" id="SSF47336">
    <property type="entry name" value="ACP-like"/>
    <property type="match status" value="1"/>
</dbReference>
<dbReference type="Gene3D" id="3.40.47.10">
    <property type="match status" value="1"/>
</dbReference>
<dbReference type="GO" id="GO:0004312">
    <property type="term" value="F:fatty acid synthase activity"/>
    <property type="evidence" value="ECO:0007669"/>
    <property type="project" value="TreeGrafter"/>
</dbReference>
<dbReference type="InterPro" id="IPR020807">
    <property type="entry name" value="PKS_DH"/>
</dbReference>
<dbReference type="InterPro" id="IPR020843">
    <property type="entry name" value="ER"/>
</dbReference>
<dbReference type="Gene3D" id="3.30.70.3290">
    <property type="match status" value="1"/>
</dbReference>
<dbReference type="InterPro" id="IPR049900">
    <property type="entry name" value="PKS_mFAS_DH"/>
</dbReference>
<dbReference type="CDD" id="cd05195">
    <property type="entry name" value="enoyl_red"/>
    <property type="match status" value="1"/>
</dbReference>
<gene>
    <name evidence="10" type="ORF">HIM_04750</name>
</gene>
<evidence type="ECO:0000256" key="4">
    <source>
        <dbReference type="ARBA" id="ARBA00023002"/>
    </source>
</evidence>
<dbReference type="Pfam" id="PF16197">
    <property type="entry name" value="KAsynt_C_assoc"/>
    <property type="match status" value="1"/>
</dbReference>
<dbReference type="SUPFAM" id="SSF53901">
    <property type="entry name" value="Thiolase-like"/>
    <property type="match status" value="1"/>
</dbReference>
<dbReference type="EMBL" id="KQ030514">
    <property type="protein sequence ID" value="KJZ75926.1"/>
    <property type="molecule type" value="Genomic_DNA"/>
</dbReference>
<dbReference type="InterPro" id="IPR049551">
    <property type="entry name" value="PKS_DH_C"/>
</dbReference>
<reference evidence="10 11" key="1">
    <citation type="journal article" date="2014" name="Genome Biol. Evol.">
        <title>Comparative genomics and transcriptomics analyses reveal divergent lifestyle features of nematode endoparasitic fungus Hirsutella minnesotensis.</title>
        <authorList>
            <person name="Lai Y."/>
            <person name="Liu K."/>
            <person name="Zhang X."/>
            <person name="Zhang X."/>
            <person name="Li K."/>
            <person name="Wang N."/>
            <person name="Shu C."/>
            <person name="Wu Y."/>
            <person name="Wang C."/>
            <person name="Bushley K.E."/>
            <person name="Xiang M."/>
            <person name="Liu X."/>
        </authorList>
    </citation>
    <scope>NUCLEOTIDE SEQUENCE [LARGE SCALE GENOMIC DNA]</scope>
    <source>
        <strain evidence="10 11">3608</strain>
    </source>
</reference>
<feature type="region of interest" description="N-terminal hotdog fold" evidence="6">
    <location>
        <begin position="936"/>
        <end position="1073"/>
    </location>
</feature>
<dbReference type="GO" id="GO:0044550">
    <property type="term" value="P:secondary metabolite biosynthetic process"/>
    <property type="evidence" value="ECO:0007669"/>
    <property type="project" value="UniProtKB-ARBA"/>
</dbReference>
<dbReference type="InterPro" id="IPR042104">
    <property type="entry name" value="PKS_dehydratase_sf"/>
</dbReference>
<dbReference type="PANTHER" id="PTHR43775:SF29">
    <property type="entry name" value="ASPERFURANONE POLYKETIDE SYNTHASE AFOG-RELATED"/>
    <property type="match status" value="1"/>
</dbReference>
<dbReference type="SMART" id="SM00823">
    <property type="entry name" value="PKS_PP"/>
    <property type="match status" value="1"/>
</dbReference>
<dbReference type="PROSITE" id="PS50075">
    <property type="entry name" value="CARRIER"/>
    <property type="match status" value="1"/>
</dbReference>
<dbReference type="SMART" id="SM00822">
    <property type="entry name" value="PKS_KR"/>
    <property type="match status" value="1"/>
</dbReference>
<keyword evidence="5" id="KW-0511">Multifunctional enzyme</keyword>
<dbReference type="Gene3D" id="1.10.1200.10">
    <property type="entry name" value="ACP-like"/>
    <property type="match status" value="1"/>
</dbReference>
<dbReference type="Pfam" id="PF08659">
    <property type="entry name" value="KR"/>
    <property type="match status" value="1"/>
</dbReference>
<dbReference type="InterPro" id="IPR011032">
    <property type="entry name" value="GroES-like_sf"/>
</dbReference>
<dbReference type="Pfam" id="PF00698">
    <property type="entry name" value="Acyl_transf_1"/>
    <property type="match status" value="1"/>
</dbReference>
<evidence type="ECO:0000256" key="2">
    <source>
        <dbReference type="ARBA" id="ARBA00022553"/>
    </source>
</evidence>
<dbReference type="InterPro" id="IPR014031">
    <property type="entry name" value="Ketoacyl_synth_C"/>
</dbReference>
<dbReference type="PANTHER" id="PTHR43775">
    <property type="entry name" value="FATTY ACID SYNTHASE"/>
    <property type="match status" value="1"/>
</dbReference>
<organism evidence="10 11">
    <name type="scientific">Hirsutella minnesotensis 3608</name>
    <dbReference type="NCBI Taxonomy" id="1043627"/>
    <lineage>
        <taxon>Eukaryota</taxon>
        <taxon>Fungi</taxon>
        <taxon>Dikarya</taxon>
        <taxon>Ascomycota</taxon>
        <taxon>Pezizomycotina</taxon>
        <taxon>Sordariomycetes</taxon>
        <taxon>Hypocreomycetidae</taxon>
        <taxon>Hypocreales</taxon>
        <taxon>Ophiocordycipitaceae</taxon>
        <taxon>Hirsutella</taxon>
    </lineage>
</organism>
<sequence>MEEDIAVIGLGLRFPGEAQSPEQLWGVLERGESQWSEFPKDRLNIDGYFHPGGDRQGSISFRGAHFLKEDIAVFDSPFFSIAAEDAKAIDPQQRMLLEVTYEAIESAGLRKEDIDGSDTAVYVGSFVKDYEQICLRDPDWQPQYAATGNGIAIMANRISHFFNFHGPSMTIDTGCSGSLVSVHLAAQSLRSGESSLAIAAGSGMILTPNTIMPMTALNFLSPDGKCFTFDSRANGYGRGEGIGVVVLKKISDAIRDNDTIRAVIRGSSVNQDGRTPGITLPSKEAQVSNIRAVYAAAGLSFDQTAYVECHGTGTQAGDWREVKAISETLGSCRPVDRPIVVGSIKPNIGHLEGAAGVAGIIKGILVLEHAKIPANINFEKPNPTIDFESWRVKVPRSLMAWPVSGLRRVSVNCFGFGGTNAHVILDEAPAYLSARGMLGQHNSVDTDEKADDFAVSGTGDENVLPQLLCYSSHEKSGVSRIIKSHLDYFRASGETRRQTYMLDYAYTLGCRRSNLEWKGFVVASSISDFETQAKSWGDEGVVRTSKNKKPQIAFIFCGQGSQWAQMGKDLMGFETFSRAIHEASDYMTHNLFASFHLLTEIMKEEPESLIAQPQISQPATTAIQIALVDLVQSFGISPKQVIGHSSGEIAAAYACGALTKEAAWEVAYYRGLLAASIRSRAPKLRGAMIVVGMSQEEADAYLTRVGLSAQIACINSPRSITISGREDAIALIERDMRENKIFCRILNVNIAYHSSQMKLVEQDYRELLTSISGRPCLPTVDMISSVTGELIHGEDLGASYWAKNMVSPVQYLASMRALMQLSTDKRPTFILELSPRPSLRSPTMDILSSDPGVSLPTYCSILDPKVNGAISLLRMIGDLWTQGYPVNMMAVFNPKLAQTRPKSLPSLPLYPWNHSKSYWHESHLSLANRFRKYGRQDLIGAPTADSVPFEPRWRGFLRISENPWIQDHQVQKTIVYPAAGMVSMVLEAAIQMTQDMTAKVAGYEVFDMKIDKAMIIPNTNHGLEVALNIKTNGELSTDMSQVAPVEFAIYSKPHNHDWERNASGHVRFEIDAGGCDVLFERCDAQHERVAKLCAEQLSPRQLYELLDTIGMNYGPLFQNILEIRKGANSCVAKVQVPDTLSKMPAKFEYPHLIHPATLDSMFQTLFAIDSSPMVPTFIKRVFVSASVAERDETPFDGYAIAERKGIRDAEAFISMKRPGSPSARVVIEGLRLAGLSTPSPSQGGFLPNHRNLCTEIIWDQDATFAQPTHFDEQLRLLAHKFPALAVLQVGGTHNIFQRILAVLAPDQDETPRLARYTLVSNSEGDIPEQELASLKGSPLEQFCEIKRHLSEIAAKYHLVVVFEDSGVEVPSLERHLRHGGVILYQSKARSETSASEDLPRNGHVVGNSEKRVEARAVSIDGYPMPFGITHSRSASAAETEVLDVAILLPDTASAQATALKEVLEVVNDEIEAHLSISVIKSHELQDKSCQIAGKIVISLLDFCESMCDGCSVFEWSENDFQVFDAIRRAAKGVFWLTRSAHMKPSNPRGAPVIALARTLMSEDPLKTIVTFDLGLASRLDDRSVVRNVLRAFQQAFRLSPGSDVRETEYAEEHGRIYIPRLTTVRSLNRLIEDGHHGGPIKKRFAYDATKDLNSACLKLTIKQPGIVDESLLFSEFCPQELGPDAIEIEVDEAPLTSADVDTIMGQTAESNIGLDVMGYVRRLGRDVTGIQVRDRVMAMVPGGAIQNLVHANAKLVARYQHNMVPSFCVTAYHAIINIGRARRGRKVLVQAGSSAHGMMAIRMAQSTGAEVFASVFGPDAPAQRDFLLKSGVDERHIVNADSAGFVHLIRAVSGGEGMDILFNPTQHHINTGFECVKQCGTIIQFSSKSSSPWAVPSIGGSVTIVNYDLGQLIRHDMDFVAEMLGCASRHMTTHCQYFDHLSEMKISLGIDELGEALRHLQRTPYTGYVSLVAGEREVSVVDKNSTKPLSQALDSHGTYLLAGGLGGLGQSISELLVSNGVRHLAYLSRSGGTSDQAKSFLADLQSRGIDARAFSVDICDKTALTAVIASAVTAEMPPIKGVFQCAAVIKDAVFDNMTFGDWEAAIKPKTVGSLNLVDATIEAGHDPFFIFLASSAGVIGNRGQANYAAGNCFQDALAHSCRLQGRHAVAVDLGPVLGAGMLAQDDEILNMLRASGFYGIRHCDFLKVMSHAITGETTPGTPMPAQVILGVGTGGIIRQNQPADPYWSRTALYSYLNLVDMPPPDLSAAGSATAMDTKTMLACCADAAAAADIIRAGLMAMLAKAMTMLPEELDAHKPPNAYGVDSLIAVGVRNFVLSSFGVQVSVFEVLSDATIAELSVTIAEKGGYGTDRV</sequence>
<dbReference type="InterPro" id="IPR050091">
    <property type="entry name" value="PKS_NRPS_Biosynth_Enz"/>
</dbReference>
<dbReference type="PROSITE" id="PS52004">
    <property type="entry name" value="KS3_2"/>
    <property type="match status" value="1"/>
</dbReference>
<dbReference type="Pfam" id="PF02801">
    <property type="entry name" value="Ketoacyl-synt_C"/>
    <property type="match status" value="1"/>
</dbReference>
<dbReference type="SMART" id="SM00829">
    <property type="entry name" value="PKS_ER"/>
    <property type="match status" value="1"/>
</dbReference>
<dbReference type="SMART" id="SM00826">
    <property type="entry name" value="PKS_DH"/>
    <property type="match status" value="1"/>
</dbReference>
<evidence type="ECO:0000259" key="9">
    <source>
        <dbReference type="PROSITE" id="PS52019"/>
    </source>
</evidence>
<keyword evidence="1" id="KW-0596">Phosphopantetheine</keyword>
<dbReference type="SMART" id="SM00825">
    <property type="entry name" value="PKS_KS"/>
    <property type="match status" value="1"/>
</dbReference>
<proteinExistence type="predicted"/>
<dbReference type="OrthoDB" id="329835at2759"/>
<evidence type="ECO:0000256" key="1">
    <source>
        <dbReference type="ARBA" id="ARBA00022450"/>
    </source>
</evidence>
<evidence type="ECO:0000313" key="11">
    <source>
        <dbReference type="Proteomes" id="UP000054481"/>
    </source>
</evidence>
<dbReference type="GO" id="GO:0031177">
    <property type="term" value="F:phosphopantetheine binding"/>
    <property type="evidence" value="ECO:0007669"/>
    <property type="project" value="InterPro"/>
</dbReference>
<dbReference type="GO" id="GO:0016491">
    <property type="term" value="F:oxidoreductase activity"/>
    <property type="evidence" value="ECO:0007669"/>
    <property type="project" value="UniProtKB-KW"/>
</dbReference>
<dbReference type="InterPro" id="IPR016036">
    <property type="entry name" value="Malonyl_transacylase_ACP-bd"/>
</dbReference>
<dbReference type="InterPro" id="IPR013968">
    <property type="entry name" value="PKS_KR"/>
</dbReference>
<dbReference type="InterPro" id="IPR032821">
    <property type="entry name" value="PKS_assoc"/>
</dbReference>
<dbReference type="InterPro" id="IPR049552">
    <property type="entry name" value="PKS_DH_N"/>
</dbReference>
<dbReference type="InterPro" id="IPR009081">
    <property type="entry name" value="PP-bd_ACP"/>
</dbReference>
<accession>A0A0F7ZL29</accession>
<dbReference type="Proteomes" id="UP000054481">
    <property type="component" value="Unassembled WGS sequence"/>
</dbReference>
<feature type="active site" description="Proton acceptor; for dehydratase activity" evidence="6">
    <location>
        <position position="968"/>
    </location>
</feature>
<dbReference type="SUPFAM" id="SSF50129">
    <property type="entry name" value="GroES-like"/>
    <property type="match status" value="1"/>
</dbReference>
<dbReference type="Pfam" id="PF14765">
    <property type="entry name" value="PS-DH"/>
    <property type="match status" value="1"/>
</dbReference>
<evidence type="ECO:0000256" key="5">
    <source>
        <dbReference type="ARBA" id="ARBA00023268"/>
    </source>
</evidence>
<evidence type="ECO:0000256" key="6">
    <source>
        <dbReference type="PROSITE-ProRule" id="PRU01363"/>
    </source>
</evidence>
<feature type="region of interest" description="C-terminal hotdog fold" evidence="6">
    <location>
        <begin position="1094"/>
        <end position="1241"/>
    </location>
</feature>
<evidence type="ECO:0000313" key="10">
    <source>
        <dbReference type="EMBL" id="KJZ75926.1"/>
    </source>
</evidence>
<dbReference type="InterPro" id="IPR016039">
    <property type="entry name" value="Thiolase-like"/>
</dbReference>
<keyword evidence="3" id="KW-0808">Transferase</keyword>
<dbReference type="InterPro" id="IPR057326">
    <property type="entry name" value="KR_dom"/>
</dbReference>
<dbReference type="Pfam" id="PF00109">
    <property type="entry name" value="ketoacyl-synt"/>
    <property type="match status" value="1"/>
</dbReference>
<dbReference type="Gene3D" id="3.40.50.720">
    <property type="entry name" value="NAD(P)-binding Rossmann-like Domain"/>
    <property type="match status" value="2"/>
</dbReference>
<feature type="domain" description="PKS/mFAS DH" evidence="9">
    <location>
        <begin position="936"/>
        <end position="1241"/>
    </location>
</feature>
<dbReference type="InterPro" id="IPR036291">
    <property type="entry name" value="NAD(P)-bd_dom_sf"/>
</dbReference>
<dbReference type="CDD" id="cd00833">
    <property type="entry name" value="PKS"/>
    <property type="match status" value="1"/>
</dbReference>